<name>A0A6G0XDG6_9STRA</name>
<organism evidence="1 2">
    <name type="scientific">Aphanomyces euteiches</name>
    <dbReference type="NCBI Taxonomy" id="100861"/>
    <lineage>
        <taxon>Eukaryota</taxon>
        <taxon>Sar</taxon>
        <taxon>Stramenopiles</taxon>
        <taxon>Oomycota</taxon>
        <taxon>Saprolegniomycetes</taxon>
        <taxon>Saprolegniales</taxon>
        <taxon>Verrucalvaceae</taxon>
        <taxon>Aphanomyces</taxon>
    </lineage>
</organism>
<evidence type="ECO:0000313" key="1">
    <source>
        <dbReference type="EMBL" id="KAF0738049.1"/>
    </source>
</evidence>
<gene>
    <name evidence="1" type="ORF">Ae201684_006041</name>
</gene>
<dbReference type="AlphaFoldDB" id="A0A6G0XDG6"/>
<keyword evidence="2" id="KW-1185">Reference proteome</keyword>
<dbReference type="EMBL" id="VJMJ01000079">
    <property type="protein sequence ID" value="KAF0738049.1"/>
    <property type="molecule type" value="Genomic_DNA"/>
</dbReference>
<sequence length="439" mass="49678">MFGVALSKPTGSTLKIACNGILACTLEFTLDLALQIAFGVVEEELFIVHVSPMNFFNMFIDDDAVEQAVAIYTQEHEDTSLWGGSRPGRAPNMERLRSVYDQLLFNDYWGPSPVYNAHYFKKHFKLPIELFDEIHELVKSNDEYFQQKPDATGLMGISSLTKIACAVRQLTSGVSPNELDDKYRMAPSTGLETLKRFCSSIIAIYGDSVLRFPNEADLNNLLAGGLSSGFPGCIGSIDCMHWEWKNCPSGWKGMFQGKDKVPTVVLEAITDHQCRFWHFNFGSPGTLNDINILDRSPLFQKAVSGESPQIKFAVNGHDYNYVYWLADGIYPDYACFVKTISNPATRMQRHFASAQEAKRKDIERAFGILQARFHILVTGCRLWSRESMAEVIKTCVILHNLIIDRGQQNERDYEFGHYLIQHPFAMVSKHPRQSIGDRE</sequence>
<comment type="caution">
    <text evidence="1">The sequence shown here is derived from an EMBL/GenBank/DDBJ whole genome shotgun (WGS) entry which is preliminary data.</text>
</comment>
<accession>A0A6G0XDG6</accession>
<reference evidence="1 2" key="1">
    <citation type="submission" date="2019-07" db="EMBL/GenBank/DDBJ databases">
        <title>Genomics analysis of Aphanomyces spp. identifies a new class of oomycete effector associated with host adaptation.</title>
        <authorList>
            <person name="Gaulin E."/>
        </authorList>
    </citation>
    <scope>NUCLEOTIDE SEQUENCE [LARGE SCALE GENOMIC DNA]</scope>
    <source>
        <strain evidence="1 2">ATCC 201684</strain>
    </source>
</reference>
<proteinExistence type="predicted"/>
<evidence type="ECO:0008006" key="3">
    <source>
        <dbReference type="Google" id="ProtNLM"/>
    </source>
</evidence>
<dbReference type="VEuPathDB" id="FungiDB:AeMF1_007486"/>
<protein>
    <recommendedName>
        <fullName evidence="3">DDE Tnp4 domain-containing protein</fullName>
    </recommendedName>
</protein>
<evidence type="ECO:0000313" key="2">
    <source>
        <dbReference type="Proteomes" id="UP000481153"/>
    </source>
</evidence>
<dbReference type="Pfam" id="PF04827">
    <property type="entry name" value="Plant_tran"/>
    <property type="match status" value="1"/>
</dbReference>
<dbReference type="PANTHER" id="PTHR47150:SF5">
    <property type="entry name" value="OS07G0546750 PROTEIN"/>
    <property type="match status" value="1"/>
</dbReference>
<dbReference type="InterPro" id="IPR006912">
    <property type="entry name" value="Harbinger_derived_prot"/>
</dbReference>
<dbReference type="PANTHER" id="PTHR47150">
    <property type="entry name" value="OS12G0169200 PROTEIN"/>
    <property type="match status" value="1"/>
</dbReference>
<dbReference type="Proteomes" id="UP000481153">
    <property type="component" value="Unassembled WGS sequence"/>
</dbReference>